<protein>
    <recommendedName>
        <fullName evidence="4">DUF998 domain-containing protein</fullName>
    </recommendedName>
</protein>
<feature type="transmembrane region" description="Helical" evidence="1">
    <location>
        <begin position="95"/>
        <end position="118"/>
    </location>
</feature>
<keyword evidence="1" id="KW-0812">Transmembrane</keyword>
<feature type="transmembrane region" description="Helical" evidence="1">
    <location>
        <begin position="54"/>
        <end position="83"/>
    </location>
</feature>
<dbReference type="OrthoDB" id="9826291at2"/>
<evidence type="ECO:0000313" key="3">
    <source>
        <dbReference type="Proteomes" id="UP000198892"/>
    </source>
</evidence>
<dbReference type="STRING" id="1884432.SAMN05518683_10876"/>
<organism evidence="2 3">
    <name type="scientific">Salibacterium halotolerans</name>
    <dbReference type="NCBI Taxonomy" id="1884432"/>
    <lineage>
        <taxon>Bacteria</taxon>
        <taxon>Bacillati</taxon>
        <taxon>Bacillota</taxon>
        <taxon>Bacilli</taxon>
        <taxon>Bacillales</taxon>
        <taxon>Bacillaceae</taxon>
    </lineage>
</organism>
<sequence>MRDTLSSSSGFRMTAAVLLLVWIVLGFVGARRRMAHDRFKEYLGTELEGYGPAAGAVIGLSPGFVLAVNLVAAAAVFAALLWITSVLNRSTSLVVHYFFSMFTFIFLLITAVMSGTGFVESMFWSFWTFAAHHALWLLFVVYTVWFLWKKVNTRIVYSG</sequence>
<evidence type="ECO:0000313" key="2">
    <source>
        <dbReference type="EMBL" id="SFP66585.1"/>
    </source>
</evidence>
<evidence type="ECO:0008006" key="4">
    <source>
        <dbReference type="Google" id="ProtNLM"/>
    </source>
</evidence>
<dbReference type="RefSeq" id="WP_139217096.1">
    <property type="nucleotide sequence ID" value="NZ_FOXD01000008.1"/>
</dbReference>
<reference evidence="3" key="1">
    <citation type="submission" date="2016-10" db="EMBL/GenBank/DDBJ databases">
        <authorList>
            <person name="Varghese N."/>
            <person name="Submissions S."/>
        </authorList>
    </citation>
    <scope>NUCLEOTIDE SEQUENCE [LARGE SCALE GENOMIC DNA]</scope>
    <source>
        <strain evidence="3">S7</strain>
    </source>
</reference>
<keyword evidence="1" id="KW-0472">Membrane</keyword>
<name>A0A1I5S768_9BACI</name>
<dbReference type="AlphaFoldDB" id="A0A1I5S768"/>
<accession>A0A1I5S768</accession>
<gene>
    <name evidence="2" type="ORF">SAMN05518683_10876</name>
</gene>
<feature type="transmembrane region" description="Helical" evidence="1">
    <location>
        <begin position="124"/>
        <end position="148"/>
    </location>
</feature>
<evidence type="ECO:0000256" key="1">
    <source>
        <dbReference type="SAM" id="Phobius"/>
    </source>
</evidence>
<keyword evidence="1" id="KW-1133">Transmembrane helix</keyword>
<proteinExistence type="predicted"/>
<dbReference type="Proteomes" id="UP000198892">
    <property type="component" value="Unassembled WGS sequence"/>
</dbReference>
<dbReference type="EMBL" id="FOXD01000008">
    <property type="protein sequence ID" value="SFP66585.1"/>
    <property type="molecule type" value="Genomic_DNA"/>
</dbReference>
<keyword evidence="3" id="KW-1185">Reference proteome</keyword>